<keyword evidence="1" id="KW-0472">Membrane</keyword>
<feature type="transmembrane region" description="Helical" evidence="1">
    <location>
        <begin position="61"/>
        <end position="81"/>
    </location>
</feature>
<comment type="caution">
    <text evidence="2">The sequence shown here is derived from an EMBL/GenBank/DDBJ whole genome shotgun (WGS) entry which is preliminary data.</text>
</comment>
<keyword evidence="1" id="KW-0812">Transmembrane</keyword>
<sequence>MHEFVDDQGHMGQFRNQETGRGLSLQASVLVVYLPGAPGTARIDMRDGGVRQGLVWKSLSRIVPCLAVGCLFAGLAFWELVCR</sequence>
<evidence type="ECO:0000313" key="3">
    <source>
        <dbReference type="Proteomes" id="UP001611548"/>
    </source>
</evidence>
<gene>
    <name evidence="2" type="ORF">ACH429_10670</name>
</gene>
<dbReference type="Proteomes" id="UP001611548">
    <property type="component" value="Unassembled WGS sequence"/>
</dbReference>
<name>A0ABW7UPK7_9ACTN</name>
<evidence type="ECO:0000313" key="2">
    <source>
        <dbReference type="EMBL" id="MFI1964569.1"/>
    </source>
</evidence>
<reference evidence="2 3" key="1">
    <citation type="submission" date="2024-10" db="EMBL/GenBank/DDBJ databases">
        <title>The Natural Products Discovery Center: Release of the First 8490 Sequenced Strains for Exploring Actinobacteria Biosynthetic Diversity.</title>
        <authorList>
            <person name="Kalkreuter E."/>
            <person name="Kautsar S.A."/>
            <person name="Yang D."/>
            <person name="Bader C.D."/>
            <person name="Teijaro C.N."/>
            <person name="Fluegel L."/>
            <person name="Davis C.M."/>
            <person name="Simpson J.R."/>
            <person name="Lauterbach L."/>
            <person name="Steele A.D."/>
            <person name="Gui C."/>
            <person name="Meng S."/>
            <person name="Li G."/>
            <person name="Viehrig K."/>
            <person name="Ye F."/>
            <person name="Su P."/>
            <person name="Kiefer A.F."/>
            <person name="Nichols A."/>
            <person name="Cepeda A.J."/>
            <person name="Yan W."/>
            <person name="Fan B."/>
            <person name="Jiang Y."/>
            <person name="Adhikari A."/>
            <person name="Zheng C.-J."/>
            <person name="Schuster L."/>
            <person name="Cowan T.M."/>
            <person name="Smanski M.J."/>
            <person name="Chevrette M.G."/>
            <person name="De Carvalho L.P.S."/>
            <person name="Shen B."/>
        </authorList>
    </citation>
    <scope>NUCLEOTIDE SEQUENCE [LARGE SCALE GENOMIC DNA]</scope>
    <source>
        <strain evidence="2 3">NPDC020327</strain>
    </source>
</reference>
<keyword evidence="3" id="KW-1185">Reference proteome</keyword>
<keyword evidence="1" id="KW-1133">Transmembrane helix</keyword>
<organism evidence="2 3">
    <name type="scientific">Streptomyces pathocidini</name>
    <dbReference type="NCBI Taxonomy" id="1650571"/>
    <lineage>
        <taxon>Bacteria</taxon>
        <taxon>Bacillati</taxon>
        <taxon>Actinomycetota</taxon>
        <taxon>Actinomycetes</taxon>
        <taxon>Kitasatosporales</taxon>
        <taxon>Streptomycetaceae</taxon>
        <taxon>Streptomyces</taxon>
    </lineage>
</organism>
<proteinExistence type="predicted"/>
<dbReference type="EMBL" id="JBIRWE010000003">
    <property type="protein sequence ID" value="MFI1964569.1"/>
    <property type="molecule type" value="Genomic_DNA"/>
</dbReference>
<protein>
    <submittedName>
        <fullName evidence="2">Uncharacterized protein</fullName>
    </submittedName>
</protein>
<accession>A0ABW7UPK7</accession>
<evidence type="ECO:0000256" key="1">
    <source>
        <dbReference type="SAM" id="Phobius"/>
    </source>
</evidence>
<dbReference type="RefSeq" id="WP_157859080.1">
    <property type="nucleotide sequence ID" value="NZ_JBIRWE010000003.1"/>
</dbReference>